<dbReference type="InterPro" id="IPR013087">
    <property type="entry name" value="Znf_C2H2_type"/>
</dbReference>
<dbReference type="PROSITE" id="PS50157">
    <property type="entry name" value="ZINC_FINGER_C2H2_2"/>
    <property type="match status" value="16"/>
</dbReference>
<evidence type="ECO:0000313" key="15">
    <source>
        <dbReference type="Proteomes" id="UP000005408"/>
    </source>
</evidence>
<dbReference type="Pfam" id="PF00096">
    <property type="entry name" value="zf-C2H2"/>
    <property type="match status" value="5"/>
</dbReference>
<dbReference type="SUPFAM" id="SSF57667">
    <property type="entry name" value="beta-beta-alpha zinc fingers"/>
    <property type="match status" value="9"/>
</dbReference>
<dbReference type="FunFam" id="3.30.160.60:FF:001370">
    <property type="entry name" value="Zinc finger protein"/>
    <property type="match status" value="1"/>
</dbReference>
<dbReference type="Pfam" id="PF13894">
    <property type="entry name" value="zf-C2H2_4"/>
    <property type="match status" value="1"/>
</dbReference>
<sequence>MDEVCTCILTLCEMLDMTGHAALIMSVDWKNQKLYHCGAGAGRNFLLKNKSALTNFVKFCSGEFAAEVDVSGECEKQENVAVIDIEPLLKDNSDQDSGEWQKDLCKGSVNSMLNVIEFESSELEGQDFQENSGDESSTMNEECVNKAPVCESACEKSTESLEQVLQNTESRTKSKEEKTTMNGSKEIFNYLTSTEKKSIGDTENLSLRRSARKRKDQENSEENRRRKVENGGKTVEGDSSQNSQGSDVDVSSPGNQCVFCNKKLRNWSTLIRHVASHAGKRCRCRICNEVCNKTVDLQAHIKTHRSEKKSPLNGVTSSKHPKGLSEISSETKTRRNGSGETVMNKTCSLCQVEFSSHSNLKRHMKCHNSLKMFKCYVCSVNFRTEQELSSHAASHQVSLVHYCRDCGQAFMSETDLQFHEKKSYCKATNESNESNFKCQVCNQEFSCQENFEKHLELHTKNPDTRISAAVLDNCDEVHVSNGEENFNDLVQKNGICSENAQAKTNTTSTSEDKTKPELDETPKPAPKFNKTDLACELCGQTFKMAMNLYRHKLEHDNNGMFPCRFCNYVAKTKENLTRHSKKHLAQLPHICKICGRGFTEKGNLNAHMWTHSKEKQFLCDDCGKSFQNKQSLLSHKRAHSGKKPHKCKFCDQHFSTSGIRKEHEKIHLNKRSYMCDSCGVSFNQRSGLYTHKLTHHNNNPAHICSECGKAFKHPNYLRSHFVAKHLKHEDIASYGCRIYTCEICQKLFSDKSDLRSHMNKHTGEKPFKCAICNKGFSDKSNMRAHQRLHQDSRPHHCNVCGKGFLFNRDLKKHLNSHTPQSTEEAEKSQESDTAVEYLKPCLMNADAVEESVQVQLSPDAIVGDFQIHASAEQDFMFQ</sequence>
<evidence type="ECO:0000313" key="14">
    <source>
        <dbReference type="EnsemblMetazoa" id="G26298.1:cds"/>
    </source>
</evidence>
<comment type="similarity">
    <text evidence="2">Belongs to the krueppel C2H2-type zinc-finger protein family.</text>
</comment>
<feature type="domain" description="C2H2-type" evidence="13">
    <location>
        <begin position="767"/>
        <end position="794"/>
    </location>
</feature>
<dbReference type="Proteomes" id="UP000005408">
    <property type="component" value="Unassembled WGS sequence"/>
</dbReference>
<feature type="compositionally biased region" description="Polar residues" evidence="12">
    <location>
        <begin position="237"/>
        <end position="246"/>
    </location>
</feature>
<dbReference type="GO" id="GO:0008270">
    <property type="term" value="F:zinc ion binding"/>
    <property type="evidence" value="ECO:0007669"/>
    <property type="project" value="UniProtKB-KW"/>
</dbReference>
<dbReference type="GO" id="GO:0000981">
    <property type="term" value="F:DNA-binding transcription factor activity, RNA polymerase II-specific"/>
    <property type="evidence" value="ECO:0007669"/>
    <property type="project" value="TreeGrafter"/>
</dbReference>
<dbReference type="GO" id="GO:0005634">
    <property type="term" value="C:nucleus"/>
    <property type="evidence" value="ECO:0007669"/>
    <property type="project" value="UniProtKB-SubCell"/>
</dbReference>
<dbReference type="FunFam" id="3.30.160.60:FF:000145">
    <property type="entry name" value="Zinc finger protein 574"/>
    <property type="match status" value="1"/>
</dbReference>
<dbReference type="SMART" id="SM00355">
    <property type="entry name" value="ZnF_C2H2"/>
    <property type="match status" value="16"/>
</dbReference>
<keyword evidence="15" id="KW-1185">Reference proteome</keyword>
<evidence type="ECO:0000256" key="4">
    <source>
        <dbReference type="ARBA" id="ARBA00022737"/>
    </source>
</evidence>
<keyword evidence="8" id="KW-0238">DNA-binding</keyword>
<dbReference type="FunFam" id="3.30.160.60:FF:000624">
    <property type="entry name" value="zinc finger protein 697"/>
    <property type="match status" value="1"/>
</dbReference>
<dbReference type="InterPro" id="IPR050527">
    <property type="entry name" value="Snail/Krueppel_Znf"/>
</dbReference>
<comment type="subcellular location">
    <subcellularLocation>
        <location evidence="1">Nucleus</location>
    </subcellularLocation>
</comment>
<feature type="region of interest" description="Disordered" evidence="12">
    <location>
        <begin position="199"/>
        <end position="252"/>
    </location>
</feature>
<evidence type="ECO:0000256" key="8">
    <source>
        <dbReference type="ARBA" id="ARBA00023125"/>
    </source>
</evidence>
<feature type="compositionally biased region" description="Polar residues" evidence="12">
    <location>
        <begin position="500"/>
        <end position="509"/>
    </location>
</feature>
<feature type="domain" description="C2H2-type" evidence="13">
    <location>
        <begin position="373"/>
        <end position="395"/>
    </location>
</feature>
<feature type="domain" description="C2H2-type" evidence="13">
    <location>
        <begin position="617"/>
        <end position="644"/>
    </location>
</feature>
<keyword evidence="7" id="KW-0805">Transcription regulation</keyword>
<feature type="compositionally biased region" description="Basic and acidic residues" evidence="12">
    <location>
        <begin position="215"/>
        <end position="230"/>
    </location>
</feature>
<organism evidence="14 15">
    <name type="scientific">Magallana gigas</name>
    <name type="common">Pacific oyster</name>
    <name type="synonym">Crassostrea gigas</name>
    <dbReference type="NCBI Taxonomy" id="29159"/>
    <lineage>
        <taxon>Eukaryota</taxon>
        <taxon>Metazoa</taxon>
        <taxon>Spiralia</taxon>
        <taxon>Lophotrochozoa</taxon>
        <taxon>Mollusca</taxon>
        <taxon>Bivalvia</taxon>
        <taxon>Autobranchia</taxon>
        <taxon>Pteriomorphia</taxon>
        <taxon>Ostreida</taxon>
        <taxon>Ostreoidea</taxon>
        <taxon>Ostreidae</taxon>
        <taxon>Magallana</taxon>
    </lineage>
</organism>
<dbReference type="AlphaFoldDB" id="A0A8W8L2D3"/>
<evidence type="ECO:0000256" key="5">
    <source>
        <dbReference type="ARBA" id="ARBA00022771"/>
    </source>
</evidence>
<name>A0A8W8L2D3_MAGGI</name>
<dbReference type="OrthoDB" id="6148933at2759"/>
<keyword evidence="9" id="KW-0804">Transcription</keyword>
<keyword evidence="4" id="KW-0677">Repeat</keyword>
<feature type="domain" description="C2H2-type" evidence="13">
    <location>
        <begin position="282"/>
        <end position="309"/>
    </location>
</feature>
<feature type="domain" description="C2H2-type" evidence="13">
    <location>
        <begin position="673"/>
        <end position="700"/>
    </location>
</feature>
<dbReference type="EnsemblMetazoa" id="G26298.1">
    <property type="protein sequence ID" value="G26298.1:cds"/>
    <property type="gene ID" value="G26298"/>
</dbReference>
<dbReference type="Gene3D" id="3.30.160.60">
    <property type="entry name" value="Classic Zinc Finger"/>
    <property type="match status" value="11"/>
</dbReference>
<dbReference type="FunFam" id="3.30.160.60:FF:000086">
    <property type="entry name" value="transcription factor E4F1 isoform X1"/>
    <property type="match status" value="1"/>
</dbReference>
<feature type="region of interest" description="Disordered" evidence="12">
    <location>
        <begin position="500"/>
        <end position="525"/>
    </location>
</feature>
<evidence type="ECO:0000256" key="1">
    <source>
        <dbReference type="ARBA" id="ARBA00004123"/>
    </source>
</evidence>
<evidence type="ECO:0000256" key="10">
    <source>
        <dbReference type="ARBA" id="ARBA00023242"/>
    </source>
</evidence>
<dbReference type="PANTHER" id="PTHR24388:SF54">
    <property type="entry name" value="PROTEIN ESCARGOT"/>
    <property type="match status" value="1"/>
</dbReference>
<evidence type="ECO:0000256" key="7">
    <source>
        <dbReference type="ARBA" id="ARBA00023015"/>
    </source>
</evidence>
<keyword evidence="5 11" id="KW-0863">Zinc-finger</keyword>
<feature type="domain" description="C2H2-type" evidence="13">
    <location>
        <begin position="345"/>
        <end position="372"/>
    </location>
</feature>
<feature type="domain" description="C2H2-type" evidence="13">
    <location>
        <begin position="561"/>
        <end position="588"/>
    </location>
</feature>
<evidence type="ECO:0000256" key="3">
    <source>
        <dbReference type="ARBA" id="ARBA00022723"/>
    </source>
</evidence>
<feature type="domain" description="C2H2-type" evidence="13">
    <location>
        <begin position="795"/>
        <end position="822"/>
    </location>
</feature>
<evidence type="ECO:0000256" key="9">
    <source>
        <dbReference type="ARBA" id="ARBA00023163"/>
    </source>
</evidence>
<evidence type="ECO:0000256" key="2">
    <source>
        <dbReference type="ARBA" id="ARBA00006991"/>
    </source>
</evidence>
<keyword evidence="3" id="KW-0479">Metal-binding</keyword>
<keyword evidence="6" id="KW-0862">Zinc</keyword>
<accession>A0A8W8L2D3</accession>
<evidence type="ECO:0000256" key="11">
    <source>
        <dbReference type="PROSITE-ProRule" id="PRU00042"/>
    </source>
</evidence>
<feature type="domain" description="C2H2-type" evidence="13">
    <location>
        <begin position="739"/>
        <end position="766"/>
    </location>
</feature>
<reference evidence="14" key="1">
    <citation type="submission" date="2022-08" db="UniProtKB">
        <authorList>
            <consortium name="EnsemblMetazoa"/>
        </authorList>
    </citation>
    <scope>IDENTIFICATION</scope>
    <source>
        <strain evidence="14">05x7-T-G4-1.051#20</strain>
    </source>
</reference>
<feature type="domain" description="C2H2-type" evidence="13">
    <location>
        <begin position="401"/>
        <end position="432"/>
    </location>
</feature>
<dbReference type="Pfam" id="PF13912">
    <property type="entry name" value="zf-C2H2_6"/>
    <property type="match status" value="1"/>
</dbReference>
<feature type="domain" description="C2H2-type" evidence="13">
    <location>
        <begin position="645"/>
        <end position="672"/>
    </location>
</feature>
<dbReference type="OMA" id="CACGCFE"/>
<feature type="domain" description="C2H2-type" evidence="13">
    <location>
        <begin position="589"/>
        <end position="616"/>
    </location>
</feature>
<evidence type="ECO:0000256" key="12">
    <source>
        <dbReference type="SAM" id="MobiDB-lite"/>
    </source>
</evidence>
<dbReference type="Pfam" id="PF12874">
    <property type="entry name" value="zf-met"/>
    <property type="match status" value="1"/>
</dbReference>
<dbReference type="PANTHER" id="PTHR24388">
    <property type="entry name" value="ZINC FINGER PROTEIN"/>
    <property type="match status" value="1"/>
</dbReference>
<dbReference type="InterPro" id="IPR036236">
    <property type="entry name" value="Znf_C2H2_sf"/>
</dbReference>
<dbReference type="PROSITE" id="PS00028">
    <property type="entry name" value="ZINC_FINGER_C2H2_1"/>
    <property type="match status" value="14"/>
</dbReference>
<feature type="region of interest" description="Disordered" evidence="12">
    <location>
        <begin position="303"/>
        <end position="340"/>
    </location>
</feature>
<keyword evidence="10" id="KW-0539">Nucleus</keyword>
<feature type="compositionally biased region" description="Basic and acidic residues" evidence="12">
    <location>
        <begin position="510"/>
        <end position="522"/>
    </location>
</feature>
<feature type="domain" description="C2H2-type" evidence="13">
    <location>
        <begin position="436"/>
        <end position="463"/>
    </location>
</feature>
<proteinExistence type="inferred from homology"/>
<evidence type="ECO:0000259" key="13">
    <source>
        <dbReference type="PROSITE" id="PS50157"/>
    </source>
</evidence>
<dbReference type="GO" id="GO:0000978">
    <property type="term" value="F:RNA polymerase II cis-regulatory region sequence-specific DNA binding"/>
    <property type="evidence" value="ECO:0007669"/>
    <property type="project" value="TreeGrafter"/>
</dbReference>
<feature type="domain" description="C2H2-type" evidence="13">
    <location>
        <begin position="255"/>
        <end position="282"/>
    </location>
</feature>
<feature type="domain" description="C2H2-type" evidence="13">
    <location>
        <begin position="702"/>
        <end position="730"/>
    </location>
</feature>
<feature type="domain" description="C2H2-type" evidence="13">
    <location>
        <begin position="533"/>
        <end position="560"/>
    </location>
</feature>
<protein>
    <recommendedName>
        <fullName evidence="13">C2H2-type domain-containing protein</fullName>
    </recommendedName>
</protein>
<feature type="compositionally biased region" description="Polar residues" evidence="12">
    <location>
        <begin position="326"/>
        <end position="340"/>
    </location>
</feature>
<evidence type="ECO:0000256" key="6">
    <source>
        <dbReference type="ARBA" id="ARBA00022833"/>
    </source>
</evidence>